<dbReference type="AlphaFoldDB" id="X1VP73"/>
<name>X1VP73_9ZZZZ</name>
<accession>X1VP73</accession>
<reference evidence="1" key="1">
    <citation type="journal article" date="2014" name="Front. Microbiol.">
        <title>High frequency of phylogenetically diverse reductive dehalogenase-homologous genes in deep subseafloor sedimentary metagenomes.</title>
        <authorList>
            <person name="Kawai M."/>
            <person name="Futagami T."/>
            <person name="Toyoda A."/>
            <person name="Takaki Y."/>
            <person name="Nishi S."/>
            <person name="Hori S."/>
            <person name="Arai W."/>
            <person name="Tsubouchi T."/>
            <person name="Morono Y."/>
            <person name="Uchiyama I."/>
            <person name="Ito T."/>
            <person name="Fujiyama A."/>
            <person name="Inagaki F."/>
            <person name="Takami H."/>
        </authorList>
    </citation>
    <scope>NUCLEOTIDE SEQUENCE</scope>
    <source>
        <strain evidence="1">Expedition CK06-06</strain>
    </source>
</reference>
<gene>
    <name evidence="1" type="ORF">S12H4_58255</name>
</gene>
<protein>
    <submittedName>
        <fullName evidence="1">Uncharacterized protein</fullName>
    </submittedName>
</protein>
<sequence>MGRFAGIDKASLNDKSAYEPAWTPDEGEIEIPFYFTWEFHTGASGDFEHLVRLLEPRKLRGLGTQQIDCSKPGYGTAGINRSVEVEEEDVHTLDMEGAIQSLDTRYTPWGIDPYLEIDDTVFGDGKKKGGRLKISCPVKRERITFFGCLNLPTRKFYWKKSE</sequence>
<comment type="caution">
    <text evidence="1">The sequence shown here is derived from an EMBL/GenBank/DDBJ whole genome shotgun (WGS) entry which is preliminary data.</text>
</comment>
<proteinExistence type="predicted"/>
<feature type="non-terminal residue" evidence="1">
    <location>
        <position position="162"/>
    </location>
</feature>
<organism evidence="1">
    <name type="scientific">marine sediment metagenome</name>
    <dbReference type="NCBI Taxonomy" id="412755"/>
    <lineage>
        <taxon>unclassified sequences</taxon>
        <taxon>metagenomes</taxon>
        <taxon>ecological metagenomes</taxon>
    </lineage>
</organism>
<evidence type="ECO:0000313" key="1">
    <source>
        <dbReference type="EMBL" id="GAJ18241.1"/>
    </source>
</evidence>
<dbReference type="EMBL" id="BARW01037803">
    <property type="protein sequence ID" value="GAJ18241.1"/>
    <property type="molecule type" value="Genomic_DNA"/>
</dbReference>